<evidence type="ECO:0000256" key="1">
    <source>
        <dbReference type="SAM" id="SignalP"/>
    </source>
</evidence>
<organism evidence="2 3">
    <name type="scientific">Mesorhabditis belari</name>
    <dbReference type="NCBI Taxonomy" id="2138241"/>
    <lineage>
        <taxon>Eukaryota</taxon>
        <taxon>Metazoa</taxon>
        <taxon>Ecdysozoa</taxon>
        <taxon>Nematoda</taxon>
        <taxon>Chromadorea</taxon>
        <taxon>Rhabditida</taxon>
        <taxon>Rhabditina</taxon>
        <taxon>Rhabditomorpha</taxon>
        <taxon>Rhabditoidea</taxon>
        <taxon>Rhabditidae</taxon>
        <taxon>Mesorhabditinae</taxon>
        <taxon>Mesorhabditis</taxon>
    </lineage>
</organism>
<sequence length="71" mass="7969">MRLAKLILLAVLAVISLAAPPRNFAEKPYRNALVRFGRAAPMRSALVRFGKRAEIIPEFIEPAFSDEVPEY</sequence>
<evidence type="ECO:0000313" key="2">
    <source>
        <dbReference type="Proteomes" id="UP000887575"/>
    </source>
</evidence>
<evidence type="ECO:0000313" key="3">
    <source>
        <dbReference type="WBParaSite" id="MBELARI_LOCUS13189"/>
    </source>
</evidence>
<feature type="chain" id="PRO_5042059127" evidence="1">
    <location>
        <begin position="19"/>
        <end position="71"/>
    </location>
</feature>
<keyword evidence="1" id="KW-0732">Signal</keyword>
<feature type="signal peptide" evidence="1">
    <location>
        <begin position="1"/>
        <end position="18"/>
    </location>
</feature>
<keyword evidence="2" id="KW-1185">Reference proteome</keyword>
<accession>A0AAF3EGS8</accession>
<name>A0AAF3EGS8_9BILA</name>
<dbReference type="WBParaSite" id="MBELARI_LOCUS13189">
    <property type="protein sequence ID" value="MBELARI_LOCUS13189"/>
    <property type="gene ID" value="MBELARI_LOCUS13189"/>
</dbReference>
<protein>
    <submittedName>
        <fullName evidence="3">Uncharacterized protein</fullName>
    </submittedName>
</protein>
<dbReference type="AlphaFoldDB" id="A0AAF3EGS8"/>
<dbReference type="Proteomes" id="UP000887575">
    <property type="component" value="Unassembled WGS sequence"/>
</dbReference>
<reference evidence="3" key="1">
    <citation type="submission" date="2024-02" db="UniProtKB">
        <authorList>
            <consortium name="WormBaseParasite"/>
        </authorList>
    </citation>
    <scope>IDENTIFICATION</scope>
</reference>
<proteinExistence type="predicted"/>